<proteinExistence type="predicted"/>
<dbReference type="AlphaFoldDB" id="A0A1V9XUZ4"/>
<evidence type="ECO:0000313" key="2">
    <source>
        <dbReference type="Proteomes" id="UP000192247"/>
    </source>
</evidence>
<name>A0A1V9XUZ4_9ACAR</name>
<gene>
    <name evidence="1" type="ORF">BIW11_07281</name>
</gene>
<dbReference type="Proteomes" id="UP000192247">
    <property type="component" value="Unassembled WGS sequence"/>
</dbReference>
<evidence type="ECO:0000313" key="1">
    <source>
        <dbReference type="EMBL" id="OQR77178.1"/>
    </source>
</evidence>
<protein>
    <submittedName>
        <fullName evidence="1">Uncharacterized protein</fullName>
    </submittedName>
</protein>
<dbReference type="EMBL" id="MNPL01003867">
    <property type="protein sequence ID" value="OQR77178.1"/>
    <property type="molecule type" value="Genomic_DNA"/>
</dbReference>
<keyword evidence="2" id="KW-1185">Reference proteome</keyword>
<sequence length="181" mass="20574">MFVFRYVPTVSAFHEEISTIWLAARLNSRRHSRCNVRTGHALLPEMSLLLLNFAVIVLVFSGSYLPVSDGKPTAVGNGITALFSYGSRPERELAAPHPGALSGERDASPDAVQFVIQRPLELMKTLLLYLVSMMLRRMDIKAIFDKICSKYFTNCDFWIYLFSMMMRYDNSGFMNSQESKL</sequence>
<reference evidence="1 2" key="1">
    <citation type="journal article" date="2017" name="Gigascience">
        <title>Draft genome of the honey bee ectoparasitic mite, Tropilaelaps mercedesae, is shaped by the parasitic life history.</title>
        <authorList>
            <person name="Dong X."/>
            <person name="Armstrong S.D."/>
            <person name="Xia D."/>
            <person name="Makepeace B.L."/>
            <person name="Darby A.C."/>
            <person name="Kadowaki T."/>
        </authorList>
    </citation>
    <scope>NUCLEOTIDE SEQUENCE [LARGE SCALE GENOMIC DNA]</scope>
    <source>
        <strain evidence="1">Wuxi-XJTLU</strain>
    </source>
</reference>
<organism evidence="1 2">
    <name type="scientific">Tropilaelaps mercedesae</name>
    <dbReference type="NCBI Taxonomy" id="418985"/>
    <lineage>
        <taxon>Eukaryota</taxon>
        <taxon>Metazoa</taxon>
        <taxon>Ecdysozoa</taxon>
        <taxon>Arthropoda</taxon>
        <taxon>Chelicerata</taxon>
        <taxon>Arachnida</taxon>
        <taxon>Acari</taxon>
        <taxon>Parasitiformes</taxon>
        <taxon>Mesostigmata</taxon>
        <taxon>Gamasina</taxon>
        <taxon>Dermanyssoidea</taxon>
        <taxon>Laelapidae</taxon>
        <taxon>Tropilaelaps</taxon>
    </lineage>
</organism>
<accession>A0A1V9XUZ4</accession>
<comment type="caution">
    <text evidence="1">The sequence shown here is derived from an EMBL/GenBank/DDBJ whole genome shotgun (WGS) entry which is preliminary data.</text>
</comment>